<evidence type="ECO:0008006" key="4">
    <source>
        <dbReference type="Google" id="ProtNLM"/>
    </source>
</evidence>
<feature type="compositionally biased region" description="Polar residues" evidence="1">
    <location>
        <begin position="1"/>
        <end position="13"/>
    </location>
</feature>
<feature type="region of interest" description="Disordered" evidence="1">
    <location>
        <begin position="1"/>
        <end position="50"/>
    </location>
</feature>
<dbReference type="Pfam" id="PF07931">
    <property type="entry name" value="CPT"/>
    <property type="match status" value="2"/>
</dbReference>
<evidence type="ECO:0000313" key="3">
    <source>
        <dbReference type="Proteomes" id="UP001500897"/>
    </source>
</evidence>
<keyword evidence="3" id="KW-1185">Reference proteome</keyword>
<feature type="compositionally biased region" description="Pro residues" evidence="1">
    <location>
        <begin position="21"/>
        <end position="40"/>
    </location>
</feature>
<evidence type="ECO:0000313" key="2">
    <source>
        <dbReference type="EMBL" id="GAA2091138.1"/>
    </source>
</evidence>
<sequence>MIVLNGGSSSGKTSLARAPRALPPEPGPPGSPPPPGPAPPSSSTTCSSAGLDVFRAGARADRATGTAADQAERVHRGVHHDLEVDTTRAVARFPMLSRSAGSR</sequence>
<proteinExistence type="predicted"/>
<feature type="compositionally biased region" description="Low complexity" evidence="1">
    <location>
        <begin position="41"/>
        <end position="50"/>
    </location>
</feature>
<reference evidence="2 3" key="1">
    <citation type="journal article" date="2019" name="Int. J. Syst. Evol. Microbiol.">
        <title>The Global Catalogue of Microorganisms (GCM) 10K type strain sequencing project: providing services to taxonomists for standard genome sequencing and annotation.</title>
        <authorList>
            <consortium name="The Broad Institute Genomics Platform"/>
            <consortium name="The Broad Institute Genome Sequencing Center for Infectious Disease"/>
            <person name="Wu L."/>
            <person name="Ma J."/>
        </authorList>
    </citation>
    <scope>NUCLEOTIDE SEQUENCE [LARGE SCALE GENOMIC DNA]</scope>
    <source>
        <strain evidence="2 3">JCM 14559</strain>
    </source>
</reference>
<protein>
    <recommendedName>
        <fullName evidence="4">Chloramphenicol phosphotransferase-like protein</fullName>
    </recommendedName>
</protein>
<name>A0ABN2WG99_9ACTN</name>
<accession>A0ABN2WG99</accession>
<comment type="caution">
    <text evidence="2">The sequence shown here is derived from an EMBL/GenBank/DDBJ whole genome shotgun (WGS) entry which is preliminary data.</text>
</comment>
<organism evidence="2 3">
    <name type="scientific">Kitasatospora saccharophila</name>
    <dbReference type="NCBI Taxonomy" id="407973"/>
    <lineage>
        <taxon>Bacteria</taxon>
        <taxon>Bacillati</taxon>
        <taxon>Actinomycetota</taxon>
        <taxon>Actinomycetes</taxon>
        <taxon>Kitasatosporales</taxon>
        <taxon>Streptomycetaceae</taxon>
        <taxon>Kitasatospora</taxon>
    </lineage>
</organism>
<dbReference type="RefSeq" id="WP_344551121.1">
    <property type="nucleotide sequence ID" value="NZ_BAAANS010000007.1"/>
</dbReference>
<evidence type="ECO:0000256" key="1">
    <source>
        <dbReference type="SAM" id="MobiDB-lite"/>
    </source>
</evidence>
<dbReference type="Proteomes" id="UP001500897">
    <property type="component" value="Unassembled WGS sequence"/>
</dbReference>
<gene>
    <name evidence="2" type="ORF">GCM10009759_15530</name>
</gene>
<dbReference type="EMBL" id="BAAANS010000007">
    <property type="protein sequence ID" value="GAA2091138.1"/>
    <property type="molecule type" value="Genomic_DNA"/>
</dbReference>